<keyword evidence="2" id="KW-0808">Transferase</keyword>
<feature type="domain" description="Methyltransferase" evidence="4">
    <location>
        <begin position="46"/>
        <end position="145"/>
    </location>
</feature>
<evidence type="ECO:0000259" key="3">
    <source>
        <dbReference type="Pfam" id="PF10119"/>
    </source>
</evidence>
<dbReference type="PANTHER" id="PTHR43861:SF1">
    <property type="entry name" value="TRANS-ACONITATE 2-METHYLTRANSFERASE"/>
    <property type="match status" value="1"/>
</dbReference>
<dbReference type="GO" id="GO:0032259">
    <property type="term" value="P:methylation"/>
    <property type="evidence" value="ECO:0007669"/>
    <property type="project" value="UniProtKB-KW"/>
</dbReference>
<dbReference type="CDD" id="cd02440">
    <property type="entry name" value="AdoMet_MTases"/>
    <property type="match status" value="1"/>
</dbReference>
<dbReference type="GO" id="GO:0008168">
    <property type="term" value="F:methyltransferase activity"/>
    <property type="evidence" value="ECO:0007669"/>
    <property type="project" value="UniProtKB-KW"/>
</dbReference>
<reference evidence="5 6" key="1">
    <citation type="submission" date="2018-10" db="EMBL/GenBank/DDBJ databases">
        <title>Roseomonas sp. nov., isolated from feces of Tibetan antelopes in the Qinghai-Tibet plateau, China.</title>
        <authorList>
            <person name="Tian Z."/>
        </authorList>
    </citation>
    <scope>NUCLEOTIDE SEQUENCE [LARGE SCALE GENOMIC DNA]</scope>
    <source>
        <strain evidence="5 6">Z23</strain>
    </source>
</reference>
<dbReference type="InterPro" id="IPR029063">
    <property type="entry name" value="SAM-dependent_MTases_sf"/>
</dbReference>
<dbReference type="Gene3D" id="3.40.50.150">
    <property type="entry name" value="Vaccinia Virus protein VP39"/>
    <property type="match status" value="1"/>
</dbReference>
<dbReference type="EMBL" id="RFLX01000001">
    <property type="protein sequence ID" value="RMI27012.1"/>
    <property type="molecule type" value="Genomic_DNA"/>
</dbReference>
<protein>
    <submittedName>
        <fullName evidence="5">Methyltransferase domain-containing protein</fullName>
    </submittedName>
</protein>
<keyword evidence="1 5" id="KW-0489">Methyltransferase</keyword>
<dbReference type="InterPro" id="IPR018773">
    <property type="entry name" value="MeTrfase_reg_dom_prd"/>
</dbReference>
<name>A0ABX9VRQ8_9PROT</name>
<gene>
    <name evidence="5" type="ORF">EBE87_01120</name>
</gene>
<dbReference type="Pfam" id="PF10119">
    <property type="entry name" value="MethyTransf_Reg"/>
    <property type="match status" value="1"/>
</dbReference>
<feature type="domain" description="Methyltransferase regulatory" evidence="3">
    <location>
        <begin position="217"/>
        <end position="300"/>
    </location>
</feature>
<evidence type="ECO:0000256" key="2">
    <source>
        <dbReference type="ARBA" id="ARBA00022679"/>
    </source>
</evidence>
<sequence length="483" mass="50756">MTDGYIGDVPYPAVFHREMMPAWLDAVLRGLGQPAPDFAARFRWCELGCGAGLNSLAVAACHPQAEVVAFDIDPAQIRAARAAAEAAGLRNASFHQASFTELAAAPEERLGRFDAIVTHGVLSWISAAQRQAAMAFIARALRPGGVAYAHYMTHPGMSAAAAAQPLLRRHAETLPGDSAQKARGALQFLSRLSEAGAGYFAAHPQERHRLQAALRQDDHALAHELLPAHWQPFHVGEMMAAFAEAGCRYLGSATPPENIDAVSLPAATRPLVAGLADPVLAETARDIARNQALRRDLYMRGGQPLPPDAHLRALGGLGLAALPGAPRGGGLRFDTPIGLVEGEAALFGPLLAALAQGPRSLEQLARRPGPPLHPAQLNQAAQMLLWSGCAHPVARHLPAPAPAWALNRHLARTGQAGWLVAPALGTALPATAAEMAAVALVLDDPAISGATLVAALAPALRHEAGRWQHERRAAWAALGMLPG</sequence>
<dbReference type="InterPro" id="IPR041698">
    <property type="entry name" value="Methyltransf_25"/>
</dbReference>
<proteinExistence type="predicted"/>
<evidence type="ECO:0000313" key="5">
    <source>
        <dbReference type="EMBL" id="RMI27012.1"/>
    </source>
</evidence>
<dbReference type="SUPFAM" id="SSF53335">
    <property type="entry name" value="S-adenosyl-L-methionine-dependent methyltransferases"/>
    <property type="match status" value="1"/>
</dbReference>
<keyword evidence="6" id="KW-1185">Reference proteome</keyword>
<accession>A0ABX9VRQ8</accession>
<evidence type="ECO:0000313" key="6">
    <source>
        <dbReference type="Proteomes" id="UP000274097"/>
    </source>
</evidence>
<evidence type="ECO:0000259" key="4">
    <source>
        <dbReference type="Pfam" id="PF13649"/>
    </source>
</evidence>
<dbReference type="PANTHER" id="PTHR43861">
    <property type="entry name" value="TRANS-ACONITATE 2-METHYLTRANSFERASE-RELATED"/>
    <property type="match status" value="1"/>
</dbReference>
<evidence type="ECO:0000256" key="1">
    <source>
        <dbReference type="ARBA" id="ARBA00022603"/>
    </source>
</evidence>
<dbReference type="RefSeq" id="WP_122139827.1">
    <property type="nucleotide sequence ID" value="NZ_RFLX01000001.1"/>
</dbReference>
<dbReference type="Proteomes" id="UP000274097">
    <property type="component" value="Unassembled WGS sequence"/>
</dbReference>
<dbReference type="Pfam" id="PF13649">
    <property type="entry name" value="Methyltransf_25"/>
    <property type="match status" value="1"/>
</dbReference>
<organism evidence="5 6">
    <name type="scientific">Teichococcus wenyumeiae</name>
    <dbReference type="NCBI Taxonomy" id="2478470"/>
    <lineage>
        <taxon>Bacteria</taxon>
        <taxon>Pseudomonadati</taxon>
        <taxon>Pseudomonadota</taxon>
        <taxon>Alphaproteobacteria</taxon>
        <taxon>Acetobacterales</taxon>
        <taxon>Roseomonadaceae</taxon>
        <taxon>Roseomonas</taxon>
    </lineage>
</organism>
<comment type="caution">
    <text evidence="5">The sequence shown here is derived from an EMBL/GenBank/DDBJ whole genome shotgun (WGS) entry which is preliminary data.</text>
</comment>